<dbReference type="InterPro" id="IPR003718">
    <property type="entry name" value="OsmC/Ohr_fam"/>
</dbReference>
<protein>
    <recommendedName>
        <fullName evidence="3">Osmotically inducible protein OsmC</fullName>
    </recommendedName>
</protein>
<dbReference type="InterPro" id="IPR036102">
    <property type="entry name" value="OsmC/Ohrsf"/>
</dbReference>
<evidence type="ECO:0008006" key="3">
    <source>
        <dbReference type="Google" id="ProtNLM"/>
    </source>
</evidence>
<dbReference type="OrthoDB" id="9811389at2"/>
<reference evidence="1 2" key="1">
    <citation type="submission" date="2019-07" db="EMBL/GenBank/DDBJ databases">
        <title>Whole genome shotgun sequence of Pseudonocardia sulfidoxydans NBRC 16205.</title>
        <authorList>
            <person name="Hosoyama A."/>
            <person name="Uohara A."/>
            <person name="Ohji S."/>
            <person name="Ichikawa N."/>
        </authorList>
    </citation>
    <scope>NUCLEOTIDE SEQUENCE [LARGE SCALE GENOMIC DNA]</scope>
    <source>
        <strain evidence="1 2">NBRC 16205</strain>
    </source>
</reference>
<sequence length="182" mass="18983">MSVESDVSAAERDETVRRTLGSAAAKFTEHPERASATFRASGVGGAGMRTDIRIGAHTVVIDEPAGLGGADAAPSPVEMALAALLACQVVTYRVWAAKLGIPLDDVSVDVEGDLDRRGFFGVDDAVRAGFTDVRVVVTLSGPADPQRYQELASAVDAHCPVLDTFQSPIPVTVEHRVAAKAG</sequence>
<dbReference type="InterPro" id="IPR015946">
    <property type="entry name" value="KH_dom-like_a/b"/>
</dbReference>
<dbReference type="RefSeq" id="WP_147105942.1">
    <property type="nucleotide sequence ID" value="NZ_BJVJ01000017.1"/>
</dbReference>
<dbReference type="PANTHER" id="PTHR35368">
    <property type="entry name" value="HYDROPEROXIDE REDUCTASE"/>
    <property type="match status" value="1"/>
</dbReference>
<dbReference type="Proteomes" id="UP000321685">
    <property type="component" value="Unassembled WGS sequence"/>
</dbReference>
<comment type="caution">
    <text evidence="1">The sequence shown here is derived from an EMBL/GenBank/DDBJ whole genome shotgun (WGS) entry which is preliminary data.</text>
</comment>
<dbReference type="Pfam" id="PF02566">
    <property type="entry name" value="OsmC"/>
    <property type="match status" value="1"/>
</dbReference>
<accession>A0A511DHJ0</accession>
<name>A0A511DHJ0_9PSEU</name>
<organism evidence="1 2">
    <name type="scientific">Pseudonocardia sulfidoxydans NBRC 16205</name>
    <dbReference type="NCBI Taxonomy" id="1223511"/>
    <lineage>
        <taxon>Bacteria</taxon>
        <taxon>Bacillati</taxon>
        <taxon>Actinomycetota</taxon>
        <taxon>Actinomycetes</taxon>
        <taxon>Pseudonocardiales</taxon>
        <taxon>Pseudonocardiaceae</taxon>
        <taxon>Pseudonocardia</taxon>
    </lineage>
</organism>
<dbReference type="SUPFAM" id="SSF82784">
    <property type="entry name" value="OsmC-like"/>
    <property type="match status" value="1"/>
</dbReference>
<keyword evidence="2" id="KW-1185">Reference proteome</keyword>
<evidence type="ECO:0000313" key="1">
    <source>
        <dbReference type="EMBL" id="GEL23234.1"/>
    </source>
</evidence>
<dbReference type="PANTHER" id="PTHR35368:SF1">
    <property type="entry name" value="HYDROPEROXIDE REDUCTASE"/>
    <property type="match status" value="1"/>
</dbReference>
<proteinExistence type="predicted"/>
<gene>
    <name evidence="1" type="ORF">PSU4_21880</name>
</gene>
<dbReference type="AlphaFoldDB" id="A0A511DHJ0"/>
<dbReference type="EMBL" id="BJVJ01000017">
    <property type="protein sequence ID" value="GEL23234.1"/>
    <property type="molecule type" value="Genomic_DNA"/>
</dbReference>
<evidence type="ECO:0000313" key="2">
    <source>
        <dbReference type="Proteomes" id="UP000321685"/>
    </source>
</evidence>
<dbReference type="Gene3D" id="3.30.300.20">
    <property type="match status" value="1"/>
</dbReference>
<dbReference type="InterPro" id="IPR052924">
    <property type="entry name" value="OsmC/Ohr_hydroprdx_reductase"/>
</dbReference>